<keyword evidence="3" id="KW-1185">Reference proteome</keyword>
<protein>
    <submittedName>
        <fullName evidence="2">DNA-binding transcriptional MerR regulator</fullName>
    </submittedName>
</protein>
<dbReference type="EMBL" id="JAGGKT010000037">
    <property type="protein sequence ID" value="MBP1935045.1"/>
    <property type="molecule type" value="Genomic_DNA"/>
</dbReference>
<evidence type="ECO:0000259" key="1">
    <source>
        <dbReference type="PROSITE" id="PS51500"/>
    </source>
</evidence>
<feature type="domain" description="Sin" evidence="1">
    <location>
        <begin position="1"/>
        <end position="36"/>
    </location>
</feature>
<keyword evidence="2" id="KW-0238">DNA-binding</keyword>
<dbReference type="Proteomes" id="UP001519343">
    <property type="component" value="Unassembled WGS sequence"/>
</dbReference>
<dbReference type="InterPro" id="IPR010981">
    <property type="entry name" value="SinR/SinI_dimer_dom"/>
</dbReference>
<dbReference type="SUPFAM" id="SSF47406">
    <property type="entry name" value="SinR repressor dimerisation domain-like"/>
    <property type="match status" value="1"/>
</dbReference>
<accession>A0ABS4GXN7</accession>
<dbReference type="Pfam" id="PF08671">
    <property type="entry name" value="SinI"/>
    <property type="match status" value="1"/>
</dbReference>
<sequence length="39" mass="4624">MVLVEELDQEWIDLIAKARELGMKVDDIRNFLQLPSHEE</sequence>
<dbReference type="RefSeq" id="WP_209813006.1">
    <property type="nucleotide sequence ID" value="NZ_JAGGKT010000037.1"/>
</dbReference>
<evidence type="ECO:0000313" key="2">
    <source>
        <dbReference type="EMBL" id="MBP1935045.1"/>
    </source>
</evidence>
<name>A0ABS4GXN7_9BACL</name>
<proteinExistence type="predicted"/>
<dbReference type="InterPro" id="IPR036281">
    <property type="entry name" value="SinR/SinI_dimer_dom_sf"/>
</dbReference>
<organism evidence="2 3">
    <name type="scientific">Ammoniphilus resinae</name>
    <dbReference type="NCBI Taxonomy" id="861532"/>
    <lineage>
        <taxon>Bacteria</taxon>
        <taxon>Bacillati</taxon>
        <taxon>Bacillota</taxon>
        <taxon>Bacilli</taxon>
        <taxon>Bacillales</taxon>
        <taxon>Paenibacillaceae</taxon>
        <taxon>Aneurinibacillus group</taxon>
        <taxon>Ammoniphilus</taxon>
    </lineage>
</organism>
<dbReference type="PROSITE" id="PS51500">
    <property type="entry name" value="SIN"/>
    <property type="match status" value="1"/>
</dbReference>
<evidence type="ECO:0000313" key="3">
    <source>
        <dbReference type="Proteomes" id="UP001519343"/>
    </source>
</evidence>
<reference evidence="2 3" key="1">
    <citation type="submission" date="2021-03" db="EMBL/GenBank/DDBJ databases">
        <title>Genomic Encyclopedia of Type Strains, Phase IV (KMG-IV): sequencing the most valuable type-strain genomes for metagenomic binning, comparative biology and taxonomic classification.</title>
        <authorList>
            <person name="Goeker M."/>
        </authorList>
    </citation>
    <scope>NUCLEOTIDE SEQUENCE [LARGE SCALE GENOMIC DNA]</scope>
    <source>
        <strain evidence="2 3">DSM 24738</strain>
    </source>
</reference>
<gene>
    <name evidence="2" type="ORF">J2Z37_005065</name>
</gene>
<dbReference type="GO" id="GO:0003677">
    <property type="term" value="F:DNA binding"/>
    <property type="evidence" value="ECO:0007669"/>
    <property type="project" value="UniProtKB-KW"/>
</dbReference>
<comment type="caution">
    <text evidence="2">The sequence shown here is derived from an EMBL/GenBank/DDBJ whole genome shotgun (WGS) entry which is preliminary data.</text>
</comment>